<keyword evidence="7 11" id="KW-0378">Hydrolase</keyword>
<reference evidence="14 15" key="1">
    <citation type="journal article" date="2020" name="G3 (Bethesda)">
        <title>Improved Reference Genome for Cyclotella cryptica CCMP332, a Model for Cell Wall Morphogenesis, Salinity Adaptation, and Lipid Production in Diatoms (Bacillariophyta).</title>
        <authorList>
            <person name="Roberts W.R."/>
            <person name="Downey K.M."/>
            <person name="Ruck E.C."/>
            <person name="Traller J.C."/>
            <person name="Alverson A.J."/>
        </authorList>
    </citation>
    <scope>NUCLEOTIDE SEQUENCE [LARGE SCALE GENOMIC DNA]</scope>
    <source>
        <strain evidence="14 15">CCMP332</strain>
    </source>
</reference>
<feature type="transmembrane region" description="Helical" evidence="11">
    <location>
        <begin position="120"/>
        <end position="141"/>
    </location>
</feature>
<keyword evidence="9 11" id="KW-1133">Transmembrane helix</keyword>
<feature type="domain" description="Peptidase S54 rhomboid" evidence="13">
    <location>
        <begin position="169"/>
        <end position="316"/>
    </location>
</feature>
<evidence type="ECO:0000256" key="1">
    <source>
        <dbReference type="ARBA" id="ARBA00000156"/>
    </source>
</evidence>
<dbReference type="Pfam" id="PF01694">
    <property type="entry name" value="Rhomboid"/>
    <property type="match status" value="1"/>
</dbReference>
<keyword evidence="6 11" id="KW-0812">Transmembrane</keyword>
<comment type="catalytic activity">
    <reaction evidence="1 11">
        <text>Cleaves type-1 transmembrane domains using a catalytic dyad composed of serine and histidine that are contributed by different transmembrane domains.</text>
        <dbReference type="EC" id="3.4.21.105"/>
    </reaction>
</comment>
<comment type="caution">
    <text evidence="14">The sequence shown here is derived from an EMBL/GenBank/DDBJ whole genome shotgun (WGS) entry which is preliminary data.</text>
</comment>
<evidence type="ECO:0000259" key="13">
    <source>
        <dbReference type="Pfam" id="PF01694"/>
    </source>
</evidence>
<evidence type="ECO:0000256" key="11">
    <source>
        <dbReference type="RuleBase" id="RU362115"/>
    </source>
</evidence>
<evidence type="ECO:0000313" key="15">
    <source>
        <dbReference type="Proteomes" id="UP001516023"/>
    </source>
</evidence>
<dbReference type="InterPro" id="IPR022764">
    <property type="entry name" value="Peptidase_S54_rhomboid_dom"/>
</dbReference>
<evidence type="ECO:0000256" key="9">
    <source>
        <dbReference type="ARBA" id="ARBA00022989"/>
    </source>
</evidence>
<sequence>MSTLLAKARKSTRNMVTNRSRSSSQLKESTQPTTISEDDDEESHVGEYTLQSESTTSSKSSSQPAKRTRPQIIQRLSSRQLAKRRSTLEDFQLDPWDEDNVDAFPPELHHKQSCAPLSTLFCVAQTAILAAMMIQCGVAPMNINPMIGPYPDALNYWGAKNSVLIIDDGEFWRLITPIFLHAGVIHLFGNIMVQIESGNRWEKEWGSLIWIIIYIGSAFGSSILSAIVMPDQISVGSSGAVMGLFGGKFAEIVLLCCEKSETRVEKADERSRKEQACEVVGGIILVMAMSFIPYVDWAAHLGGLAAGFVIGLVCFSFKIRNWFFILVWFVIGVGSTVALFSGALVFMYTGVETNEDLRDVCGYYKQYFQDYECQCMLDEAIQFGSWQIGGGANNGGGGGEGDGEKFM</sequence>
<dbReference type="SUPFAM" id="SSF144091">
    <property type="entry name" value="Rhomboid-like"/>
    <property type="match status" value="1"/>
</dbReference>
<keyword evidence="15" id="KW-1185">Reference proteome</keyword>
<dbReference type="EC" id="3.4.21.105" evidence="4"/>
<feature type="transmembrane region" description="Helical" evidence="11">
    <location>
        <begin position="298"/>
        <end position="315"/>
    </location>
</feature>
<evidence type="ECO:0000256" key="12">
    <source>
        <dbReference type="SAM" id="MobiDB-lite"/>
    </source>
</evidence>
<feature type="transmembrane region" description="Helical" evidence="11">
    <location>
        <begin position="235"/>
        <end position="255"/>
    </location>
</feature>
<feature type="transmembrane region" description="Helical" evidence="11">
    <location>
        <begin position="322"/>
        <end position="348"/>
    </location>
</feature>
<comment type="similarity">
    <text evidence="3 11">Belongs to the peptidase S54 family.</text>
</comment>
<evidence type="ECO:0000256" key="10">
    <source>
        <dbReference type="ARBA" id="ARBA00023136"/>
    </source>
</evidence>
<dbReference type="PANTHER" id="PTHR22936">
    <property type="entry name" value="RHOMBOID-RELATED"/>
    <property type="match status" value="1"/>
</dbReference>
<evidence type="ECO:0000256" key="4">
    <source>
        <dbReference type="ARBA" id="ARBA00013039"/>
    </source>
</evidence>
<dbReference type="InterPro" id="IPR002610">
    <property type="entry name" value="Peptidase_S54_rhomboid-like"/>
</dbReference>
<feature type="transmembrane region" description="Helical" evidence="11">
    <location>
        <begin position="276"/>
        <end position="292"/>
    </location>
</feature>
<dbReference type="PANTHER" id="PTHR22936:SF69">
    <property type="entry name" value="RHOMBOID-LIKE PROTEIN"/>
    <property type="match status" value="1"/>
</dbReference>
<keyword evidence="8 11" id="KW-0720">Serine protease</keyword>
<dbReference type="Gene3D" id="1.20.1540.10">
    <property type="entry name" value="Rhomboid-like"/>
    <property type="match status" value="1"/>
</dbReference>
<evidence type="ECO:0000313" key="14">
    <source>
        <dbReference type="EMBL" id="KAL3791743.1"/>
    </source>
</evidence>
<evidence type="ECO:0000256" key="7">
    <source>
        <dbReference type="ARBA" id="ARBA00022801"/>
    </source>
</evidence>
<gene>
    <name evidence="14" type="ORF">HJC23_007510</name>
</gene>
<dbReference type="Proteomes" id="UP001516023">
    <property type="component" value="Unassembled WGS sequence"/>
</dbReference>
<name>A0ABD3PUN5_9STRA</name>
<organism evidence="14 15">
    <name type="scientific">Cyclotella cryptica</name>
    <dbReference type="NCBI Taxonomy" id="29204"/>
    <lineage>
        <taxon>Eukaryota</taxon>
        <taxon>Sar</taxon>
        <taxon>Stramenopiles</taxon>
        <taxon>Ochrophyta</taxon>
        <taxon>Bacillariophyta</taxon>
        <taxon>Coscinodiscophyceae</taxon>
        <taxon>Thalassiosirophycidae</taxon>
        <taxon>Stephanodiscales</taxon>
        <taxon>Stephanodiscaceae</taxon>
        <taxon>Cyclotella</taxon>
    </lineage>
</organism>
<dbReference type="InterPro" id="IPR035952">
    <property type="entry name" value="Rhomboid-like_sf"/>
</dbReference>
<evidence type="ECO:0000256" key="5">
    <source>
        <dbReference type="ARBA" id="ARBA00022670"/>
    </source>
</evidence>
<dbReference type="GO" id="GO:0006508">
    <property type="term" value="P:proteolysis"/>
    <property type="evidence" value="ECO:0007669"/>
    <property type="project" value="UniProtKB-KW"/>
</dbReference>
<feature type="transmembrane region" description="Helical" evidence="11">
    <location>
        <begin position="171"/>
        <end position="193"/>
    </location>
</feature>
<proteinExistence type="inferred from homology"/>
<accession>A0ABD3PUN5</accession>
<evidence type="ECO:0000256" key="6">
    <source>
        <dbReference type="ARBA" id="ARBA00022692"/>
    </source>
</evidence>
<keyword evidence="5 11" id="KW-0645">Protease</keyword>
<comment type="function">
    <text evidence="11">Serine protease involved in intramembrane proteolysis.</text>
</comment>
<evidence type="ECO:0000256" key="3">
    <source>
        <dbReference type="ARBA" id="ARBA00009045"/>
    </source>
</evidence>
<feature type="compositionally biased region" description="Polar residues" evidence="12">
    <location>
        <begin position="13"/>
        <end position="35"/>
    </location>
</feature>
<evidence type="ECO:0000256" key="8">
    <source>
        <dbReference type="ARBA" id="ARBA00022825"/>
    </source>
</evidence>
<dbReference type="EMBL" id="JABMIG020000110">
    <property type="protein sequence ID" value="KAL3791743.1"/>
    <property type="molecule type" value="Genomic_DNA"/>
</dbReference>
<feature type="compositionally biased region" description="Low complexity" evidence="12">
    <location>
        <begin position="52"/>
        <end position="62"/>
    </location>
</feature>
<keyword evidence="10 11" id="KW-0472">Membrane</keyword>
<comment type="subcellular location">
    <subcellularLocation>
        <location evidence="2 11">Membrane</location>
        <topology evidence="2 11">Multi-pass membrane protein</topology>
    </subcellularLocation>
</comment>
<dbReference type="GO" id="GO:0008236">
    <property type="term" value="F:serine-type peptidase activity"/>
    <property type="evidence" value="ECO:0007669"/>
    <property type="project" value="UniProtKB-KW"/>
</dbReference>
<protein>
    <recommendedName>
        <fullName evidence="4">rhomboid protease</fullName>
        <ecNumber evidence="4">3.4.21.105</ecNumber>
    </recommendedName>
</protein>
<dbReference type="GO" id="GO:0016020">
    <property type="term" value="C:membrane"/>
    <property type="evidence" value="ECO:0007669"/>
    <property type="project" value="UniProtKB-SubCell"/>
</dbReference>
<feature type="transmembrane region" description="Helical" evidence="11">
    <location>
        <begin position="205"/>
        <end position="229"/>
    </location>
</feature>
<dbReference type="AlphaFoldDB" id="A0ABD3PUN5"/>
<evidence type="ECO:0000256" key="2">
    <source>
        <dbReference type="ARBA" id="ARBA00004141"/>
    </source>
</evidence>
<feature type="region of interest" description="Disordered" evidence="12">
    <location>
        <begin position="1"/>
        <end position="72"/>
    </location>
</feature>